<reference evidence="2" key="1">
    <citation type="submission" date="2020-08" db="EMBL/GenBank/DDBJ databases">
        <title>Multicomponent nature underlies the extraordinary mechanical properties of spider dragline silk.</title>
        <authorList>
            <person name="Kono N."/>
            <person name="Nakamura H."/>
            <person name="Mori M."/>
            <person name="Yoshida Y."/>
            <person name="Ohtoshi R."/>
            <person name="Malay A.D."/>
            <person name="Moran D.A.P."/>
            <person name="Tomita M."/>
            <person name="Numata K."/>
            <person name="Arakawa K."/>
        </authorList>
    </citation>
    <scope>NUCLEOTIDE SEQUENCE</scope>
</reference>
<dbReference type="PANTHER" id="PTHR33327:SF3">
    <property type="entry name" value="RNA-DIRECTED DNA POLYMERASE"/>
    <property type="match status" value="1"/>
</dbReference>
<keyword evidence="3" id="KW-1185">Reference proteome</keyword>
<sequence length="152" mass="17092">MCTKFNYIVASLPPEAAAIVRDLIITPDETDPYGTIKAQLIQRTGASLQQEIRKLLTGEELGDRKLSELLRTMNRRAASHNVPKELMLEFLFQQLPTSVQTILASITIIVEKAAEVAYRILEVNPRILPTFHFRQTPSLHPAKAVSSNKLRD</sequence>
<evidence type="ECO:0000259" key="1">
    <source>
        <dbReference type="Pfam" id="PF23055"/>
    </source>
</evidence>
<feature type="domain" description="DUF7041" evidence="1">
    <location>
        <begin position="2"/>
        <end position="57"/>
    </location>
</feature>
<organism evidence="2 3">
    <name type="scientific">Trichonephila inaurata madagascariensis</name>
    <dbReference type="NCBI Taxonomy" id="2747483"/>
    <lineage>
        <taxon>Eukaryota</taxon>
        <taxon>Metazoa</taxon>
        <taxon>Ecdysozoa</taxon>
        <taxon>Arthropoda</taxon>
        <taxon>Chelicerata</taxon>
        <taxon>Arachnida</taxon>
        <taxon>Araneae</taxon>
        <taxon>Araneomorphae</taxon>
        <taxon>Entelegynae</taxon>
        <taxon>Araneoidea</taxon>
        <taxon>Nephilidae</taxon>
        <taxon>Trichonephila</taxon>
        <taxon>Trichonephila inaurata</taxon>
    </lineage>
</organism>
<dbReference type="Proteomes" id="UP000886998">
    <property type="component" value="Unassembled WGS sequence"/>
</dbReference>
<proteinExistence type="predicted"/>
<dbReference type="AlphaFoldDB" id="A0A8X6XUI5"/>
<dbReference type="EMBL" id="BMAV01012567">
    <property type="protein sequence ID" value="GFY59323.1"/>
    <property type="molecule type" value="Genomic_DNA"/>
</dbReference>
<dbReference type="InterPro" id="IPR055469">
    <property type="entry name" value="DUF7041"/>
</dbReference>
<name>A0A8X6XUI5_9ARAC</name>
<comment type="caution">
    <text evidence="2">The sequence shown here is derived from an EMBL/GenBank/DDBJ whole genome shotgun (WGS) entry which is preliminary data.</text>
</comment>
<protein>
    <submittedName>
        <fullName evidence="2">Transposon Tf2-6 polyprotein</fullName>
    </submittedName>
</protein>
<accession>A0A8X6XUI5</accession>
<dbReference type="PANTHER" id="PTHR33327">
    <property type="entry name" value="ENDONUCLEASE"/>
    <property type="match status" value="1"/>
</dbReference>
<evidence type="ECO:0000313" key="2">
    <source>
        <dbReference type="EMBL" id="GFY59323.1"/>
    </source>
</evidence>
<gene>
    <name evidence="2" type="primary">Tf2-6_59</name>
    <name evidence="2" type="ORF">TNIN_314041</name>
</gene>
<dbReference type="Pfam" id="PF23055">
    <property type="entry name" value="DUF7041"/>
    <property type="match status" value="1"/>
</dbReference>
<evidence type="ECO:0000313" key="3">
    <source>
        <dbReference type="Proteomes" id="UP000886998"/>
    </source>
</evidence>
<dbReference type="OrthoDB" id="6433731at2759"/>